<organism evidence="2 3">
    <name type="scientific">Sporolactobacillus spathodeae</name>
    <dbReference type="NCBI Taxonomy" id="1465502"/>
    <lineage>
        <taxon>Bacteria</taxon>
        <taxon>Bacillati</taxon>
        <taxon>Bacillota</taxon>
        <taxon>Bacilli</taxon>
        <taxon>Bacillales</taxon>
        <taxon>Sporolactobacillaceae</taxon>
        <taxon>Sporolactobacillus</taxon>
    </lineage>
</organism>
<protein>
    <recommendedName>
        <fullName evidence="4">Competence protein ComGG</fullName>
    </recommendedName>
</protein>
<keyword evidence="1" id="KW-0472">Membrane</keyword>
<evidence type="ECO:0000256" key="1">
    <source>
        <dbReference type="SAM" id="Phobius"/>
    </source>
</evidence>
<evidence type="ECO:0008006" key="4">
    <source>
        <dbReference type="Google" id="ProtNLM"/>
    </source>
</evidence>
<keyword evidence="1" id="KW-1133">Transmembrane helix</keyword>
<evidence type="ECO:0000313" key="3">
    <source>
        <dbReference type="Proteomes" id="UP000823201"/>
    </source>
</evidence>
<keyword evidence="3" id="KW-1185">Reference proteome</keyword>
<evidence type="ECO:0000313" key="2">
    <source>
        <dbReference type="EMBL" id="MBM7657302.1"/>
    </source>
</evidence>
<proteinExistence type="predicted"/>
<name>A0ABS2Q684_9BACL</name>
<reference evidence="2 3" key="1">
    <citation type="submission" date="2021-01" db="EMBL/GenBank/DDBJ databases">
        <title>Genomic Encyclopedia of Type Strains, Phase IV (KMG-IV): sequencing the most valuable type-strain genomes for metagenomic binning, comparative biology and taxonomic classification.</title>
        <authorList>
            <person name="Goeker M."/>
        </authorList>
    </citation>
    <scope>NUCLEOTIDE SEQUENCE [LARGE SCALE GENOMIC DNA]</scope>
    <source>
        <strain evidence="2 3">DSM 100968</strain>
    </source>
</reference>
<feature type="transmembrane region" description="Helical" evidence="1">
    <location>
        <begin position="28"/>
        <end position="51"/>
    </location>
</feature>
<gene>
    <name evidence="2" type="ORF">JOC27_000745</name>
</gene>
<accession>A0ABS2Q684</accession>
<dbReference type="Proteomes" id="UP000823201">
    <property type="component" value="Unassembled WGS sequence"/>
</dbReference>
<dbReference type="EMBL" id="JAFBEV010000005">
    <property type="protein sequence ID" value="MBM7657302.1"/>
    <property type="molecule type" value="Genomic_DNA"/>
</dbReference>
<sequence>MIKQTIITGKTKVICRLIEPCARSENGFILPITMMISCLFLLFILHAIVMLDNQQRFYHAYEDKVQLTTLRENVLTQVNQKIQEQSLDAHGHFDDVGGTADYSCTANNGLLHVTLSLHSGRAQETDEMDYLEANGQPSNWVERTSP</sequence>
<dbReference type="RefSeq" id="WP_205005652.1">
    <property type="nucleotide sequence ID" value="NZ_CBCRXA010000004.1"/>
</dbReference>
<keyword evidence="1" id="KW-0812">Transmembrane</keyword>
<comment type="caution">
    <text evidence="2">The sequence shown here is derived from an EMBL/GenBank/DDBJ whole genome shotgun (WGS) entry which is preliminary data.</text>
</comment>